<sequence>MNMIYPAVSSIKSRIYEITRDHISKHGTDPSETVYFSEKQMANAEWKEEREFVLHGFSYDIIKVDLKNGQKYYQCYVDKKDIVLNSILKLSGFFVTKKVCAWRHFTLPAQHTKLIKASGFFIFSGTGQPELFSFYRNPESDYFKRLKNTCDLSVIIPPPEERYIA</sequence>
<keyword evidence="2" id="KW-1185">Reference proteome</keyword>
<comment type="caution">
    <text evidence="1">The sequence shown here is derived from an EMBL/GenBank/DDBJ whole genome shotgun (WGS) entry which is preliminary data.</text>
</comment>
<accession>A0A511YLJ9</accession>
<dbReference type="EMBL" id="BJYJ01000007">
    <property type="protein sequence ID" value="GEN76077.1"/>
    <property type="molecule type" value="Genomic_DNA"/>
</dbReference>
<name>A0A511YLJ9_9FLAO</name>
<dbReference type="Proteomes" id="UP000321863">
    <property type="component" value="Unassembled WGS sequence"/>
</dbReference>
<organism evidence="1 2">
    <name type="scientific">Chryseobacterium hagamense</name>
    <dbReference type="NCBI Taxonomy" id="395935"/>
    <lineage>
        <taxon>Bacteria</taxon>
        <taxon>Pseudomonadati</taxon>
        <taxon>Bacteroidota</taxon>
        <taxon>Flavobacteriia</taxon>
        <taxon>Flavobacteriales</taxon>
        <taxon>Weeksellaceae</taxon>
        <taxon>Chryseobacterium group</taxon>
        <taxon>Chryseobacterium</taxon>
    </lineage>
</organism>
<gene>
    <name evidence="1" type="ORF">CHA01nite_18170</name>
</gene>
<dbReference type="AlphaFoldDB" id="A0A511YLJ9"/>
<evidence type="ECO:0000313" key="2">
    <source>
        <dbReference type="Proteomes" id="UP000321863"/>
    </source>
</evidence>
<evidence type="ECO:0000313" key="1">
    <source>
        <dbReference type="EMBL" id="GEN76077.1"/>
    </source>
</evidence>
<proteinExistence type="predicted"/>
<protein>
    <submittedName>
        <fullName evidence="1">Uncharacterized protein</fullName>
    </submittedName>
</protein>
<reference evidence="1 2" key="1">
    <citation type="submission" date="2019-07" db="EMBL/GenBank/DDBJ databases">
        <title>Whole genome shotgun sequence of Chryseobacterium hagamense NBRC 105253.</title>
        <authorList>
            <person name="Hosoyama A."/>
            <person name="Uohara A."/>
            <person name="Ohji S."/>
            <person name="Ichikawa N."/>
        </authorList>
    </citation>
    <scope>NUCLEOTIDE SEQUENCE [LARGE SCALE GENOMIC DNA]</scope>
    <source>
        <strain evidence="1 2">NBRC 105253</strain>
    </source>
</reference>